<name>R9WM19_LIMRT</name>
<dbReference type="AlphaFoldDB" id="R9WM19"/>
<sequence>MVLTEEQKNCPYCHVGSNRPTYPLFDGYSINNVTGKKTEITVLKDPELPIFVPCLEDTNYETEYDNSTPVMNYCPMCGRPLSNKAEPSTKRRELKNDRRGQRQ</sequence>
<dbReference type="EMBL" id="CP006014">
    <property type="protein sequence ID" value="AGO00183.1"/>
    <property type="molecule type" value="Genomic_DNA"/>
</dbReference>
<geneLocation type="plasmid" evidence="2 3">
    <name>pLRI02</name>
</geneLocation>
<dbReference type="KEGG" id="lrt:LRI_1973"/>
<dbReference type="HOGENOM" id="CLU_2260220_0_0_9"/>
<protein>
    <submittedName>
        <fullName evidence="2">Uncharacterized protein</fullName>
    </submittedName>
</protein>
<feature type="region of interest" description="Disordered" evidence="1">
    <location>
        <begin position="79"/>
        <end position="103"/>
    </location>
</feature>
<accession>R9WM19</accession>
<organism evidence="2 3">
    <name type="scientific">Limosilactobacillus reuteri I5007</name>
    <dbReference type="NCBI Taxonomy" id="1340495"/>
    <lineage>
        <taxon>Bacteria</taxon>
        <taxon>Bacillati</taxon>
        <taxon>Bacillota</taxon>
        <taxon>Bacilli</taxon>
        <taxon>Lactobacillales</taxon>
        <taxon>Lactobacillaceae</taxon>
        <taxon>Limosilactobacillus</taxon>
    </lineage>
</organism>
<dbReference type="Proteomes" id="UP000014360">
    <property type="component" value="Plasmid pLRI02"/>
</dbReference>
<dbReference type="RefSeq" id="WP_016497207.1">
    <property type="nucleotide sequence ID" value="NC_021496.1"/>
</dbReference>
<evidence type="ECO:0000313" key="3">
    <source>
        <dbReference type="Proteomes" id="UP000014360"/>
    </source>
</evidence>
<keyword evidence="2" id="KW-0614">Plasmid</keyword>
<evidence type="ECO:0000313" key="2">
    <source>
        <dbReference type="EMBL" id="AGO00183.1"/>
    </source>
</evidence>
<proteinExistence type="predicted"/>
<evidence type="ECO:0000256" key="1">
    <source>
        <dbReference type="SAM" id="MobiDB-lite"/>
    </source>
</evidence>
<feature type="compositionally biased region" description="Basic and acidic residues" evidence="1">
    <location>
        <begin position="87"/>
        <end position="103"/>
    </location>
</feature>
<reference evidence="2 3" key="1">
    <citation type="submission" date="2013-06" db="EMBL/GenBank/DDBJ databases">
        <title>The Complete Genome Sequence of Lactobacillus reuteri I5007, a Probiotic Strain Isolated from Healthy Pig.</title>
        <authorList>
            <person name="Hou C."/>
            <person name="Qiao S."/>
            <person name="Zeng X."/>
            <person name="Ma X."/>
            <person name="Yang F."/>
        </authorList>
    </citation>
    <scope>NUCLEOTIDE SEQUENCE [LARGE SCALE GENOMIC DNA]</scope>
    <source>
        <strain evidence="2 3">I5007</strain>
        <plasmid evidence="2 3">pLRI02</plasmid>
    </source>
</reference>
<gene>
    <name evidence="2" type="ORF">LRI_1973</name>
</gene>
<dbReference type="PATRIC" id="fig|1340495.3.peg.1972"/>